<evidence type="ECO:0000256" key="2">
    <source>
        <dbReference type="ARBA" id="ARBA00004141"/>
    </source>
</evidence>
<dbReference type="InterPro" id="IPR006371">
    <property type="entry name" value="Polyprenyltransferase_UbiA-li"/>
</dbReference>
<dbReference type="GO" id="GO:0005886">
    <property type="term" value="C:plasma membrane"/>
    <property type="evidence" value="ECO:0007669"/>
    <property type="project" value="TreeGrafter"/>
</dbReference>
<dbReference type="KEGG" id="kyr:CVV65_10680"/>
<comment type="cofactor">
    <cofactor evidence="1">
        <name>Mg(2+)</name>
        <dbReference type="ChEBI" id="CHEBI:18420"/>
    </cofactor>
</comment>
<feature type="transmembrane region" description="Helical" evidence="10">
    <location>
        <begin position="216"/>
        <end position="248"/>
    </location>
</feature>
<dbReference type="Gene3D" id="1.10.357.140">
    <property type="entry name" value="UbiA prenyltransferase"/>
    <property type="match status" value="1"/>
</dbReference>
<evidence type="ECO:0000256" key="10">
    <source>
        <dbReference type="SAM" id="Phobius"/>
    </source>
</evidence>
<accession>A0A2K8N7L7</accession>
<evidence type="ECO:0000313" key="12">
    <source>
        <dbReference type="Proteomes" id="UP000231932"/>
    </source>
</evidence>
<dbReference type="PANTHER" id="PTHR11048">
    <property type="entry name" value="PRENYLTRANSFERASES"/>
    <property type="match status" value="1"/>
</dbReference>
<keyword evidence="12" id="KW-1185">Reference proteome</keyword>
<dbReference type="OrthoDB" id="9782418at2"/>
<feature type="transmembrane region" description="Helical" evidence="10">
    <location>
        <begin position="268"/>
        <end position="289"/>
    </location>
</feature>
<comment type="subcellular location">
    <subcellularLocation>
        <location evidence="2">Membrane</location>
        <topology evidence="2">Multi-pass membrane protein</topology>
    </subcellularLocation>
</comment>
<dbReference type="RefSeq" id="WP_100668110.1">
    <property type="nucleotide sequence ID" value="NZ_CP024955.1"/>
</dbReference>
<feature type="transmembrane region" description="Helical" evidence="10">
    <location>
        <begin position="109"/>
        <end position="127"/>
    </location>
</feature>
<dbReference type="FunFam" id="1.10.357.140:FF:000008">
    <property type="entry name" value="4-hydroxybenzoate octaprenyltransferase"/>
    <property type="match status" value="1"/>
</dbReference>
<organism evidence="11 12">
    <name type="scientific">Kyrpidia spormannii</name>
    <dbReference type="NCBI Taxonomy" id="2055160"/>
    <lineage>
        <taxon>Bacteria</taxon>
        <taxon>Bacillati</taxon>
        <taxon>Bacillota</taxon>
        <taxon>Bacilli</taxon>
        <taxon>Bacillales</taxon>
        <taxon>Alicyclobacillaceae</taxon>
        <taxon>Kyrpidia</taxon>
    </lineage>
</organism>
<feature type="transmembrane region" description="Helical" evidence="10">
    <location>
        <begin position="85"/>
        <end position="103"/>
    </location>
</feature>
<keyword evidence="5 11" id="KW-0808">Transferase</keyword>
<feature type="transmembrane region" description="Helical" evidence="10">
    <location>
        <begin position="43"/>
        <end position="65"/>
    </location>
</feature>
<feature type="transmembrane region" description="Helical" evidence="10">
    <location>
        <begin position="162"/>
        <end position="182"/>
    </location>
</feature>
<dbReference type="CDD" id="cd13959">
    <property type="entry name" value="PT_UbiA_COQ2"/>
    <property type="match status" value="1"/>
</dbReference>
<keyword evidence="8 10" id="KW-0472">Membrane</keyword>
<evidence type="ECO:0000256" key="1">
    <source>
        <dbReference type="ARBA" id="ARBA00001946"/>
    </source>
</evidence>
<dbReference type="GO" id="GO:0006744">
    <property type="term" value="P:ubiquinone biosynthetic process"/>
    <property type="evidence" value="ECO:0007669"/>
    <property type="project" value="TreeGrafter"/>
</dbReference>
<dbReference type="FunFam" id="1.20.120.1780:FF:000001">
    <property type="entry name" value="4-hydroxybenzoate octaprenyltransferase"/>
    <property type="match status" value="1"/>
</dbReference>
<dbReference type="InterPro" id="IPR000537">
    <property type="entry name" value="UbiA_prenyltransferase"/>
</dbReference>
<dbReference type="Proteomes" id="UP000231932">
    <property type="component" value="Chromosome"/>
</dbReference>
<keyword evidence="4" id="KW-1003">Cell membrane</keyword>
<evidence type="ECO:0000256" key="4">
    <source>
        <dbReference type="ARBA" id="ARBA00022519"/>
    </source>
</evidence>
<dbReference type="Gene3D" id="1.20.120.1780">
    <property type="entry name" value="UbiA prenyltransferase"/>
    <property type="match status" value="1"/>
</dbReference>
<dbReference type="AlphaFoldDB" id="A0A2K8N7L7"/>
<dbReference type="InterPro" id="IPR039653">
    <property type="entry name" value="Prenyltransferase"/>
</dbReference>
<dbReference type="EC" id="2.5.1.39" evidence="9"/>
<protein>
    <recommendedName>
        <fullName evidence="9">4-hydroxybenzoate polyprenyltransferase</fullName>
        <ecNumber evidence="9">2.5.1.39</ecNumber>
    </recommendedName>
</protein>
<sequence length="290" mass="32269">MKKLVLFLRLVKFEHTIFALPYAYLGMILAAYDHTRGLPTWGQVFWVTVAMVGARSAAMGLNRVIDRAIDARNPRTAQRELPRGLLSTLEVWVFIIVSLAVLGVAAWKLNPLCVELLPVAVVILVVYSYTKRFTWMSHFVLGIADGLAPLGGWLAVSGQFDLPAVVLAAAVATWIAAFDIIYACQDVDFDRDNGLHSVPVRFGIRRGLWISRGLDVVSVALFLSLLIWVPLGWLYAVGIAMVALLLIYEHRLVSPEDMTHIEKAFFTVNSYVAMVAFVFTAGDVLWHVLR</sequence>
<comment type="similarity">
    <text evidence="3">Belongs to the UbiA prenyltransferase family.</text>
</comment>
<keyword evidence="4" id="KW-0997">Cell inner membrane</keyword>
<feature type="transmembrane region" description="Helical" evidence="10">
    <location>
        <begin position="139"/>
        <end position="156"/>
    </location>
</feature>
<keyword evidence="6 10" id="KW-0812">Transmembrane</keyword>
<evidence type="ECO:0000256" key="3">
    <source>
        <dbReference type="ARBA" id="ARBA00005985"/>
    </source>
</evidence>
<reference evidence="12" key="1">
    <citation type="submission" date="2017-11" db="EMBL/GenBank/DDBJ databases">
        <title>Complete Genome Sequence of Kyrpidia sp. Strain EA-1, a thermophilic, hydrogen-oxidizing Bacterium, isolated from the Azores.</title>
        <authorList>
            <person name="Reiner J.E."/>
            <person name="Lapp C.J."/>
            <person name="Bunk B."/>
            <person name="Gescher J."/>
        </authorList>
    </citation>
    <scope>NUCLEOTIDE SEQUENCE [LARGE SCALE GENOMIC DNA]</scope>
    <source>
        <strain evidence="12">EA-1</strain>
    </source>
</reference>
<evidence type="ECO:0000256" key="5">
    <source>
        <dbReference type="ARBA" id="ARBA00022679"/>
    </source>
</evidence>
<proteinExistence type="inferred from homology"/>
<evidence type="ECO:0000313" key="11">
    <source>
        <dbReference type="EMBL" id="ATY85328.1"/>
    </source>
</evidence>
<dbReference type="InterPro" id="IPR044878">
    <property type="entry name" value="UbiA_sf"/>
</dbReference>
<dbReference type="NCBIfam" id="TIGR01475">
    <property type="entry name" value="ubiA_other"/>
    <property type="match status" value="1"/>
</dbReference>
<evidence type="ECO:0000256" key="9">
    <source>
        <dbReference type="ARBA" id="ARBA00034524"/>
    </source>
</evidence>
<keyword evidence="7 10" id="KW-1133">Transmembrane helix</keyword>
<evidence type="ECO:0000256" key="6">
    <source>
        <dbReference type="ARBA" id="ARBA00022692"/>
    </source>
</evidence>
<evidence type="ECO:0000256" key="7">
    <source>
        <dbReference type="ARBA" id="ARBA00022989"/>
    </source>
</evidence>
<dbReference type="PANTHER" id="PTHR11048:SF28">
    <property type="entry name" value="4-HYDROXYBENZOATE POLYPRENYLTRANSFERASE, MITOCHONDRIAL"/>
    <property type="match status" value="1"/>
</dbReference>
<name>A0A2K8N7L7_9BACL</name>
<gene>
    <name evidence="11" type="ORF">CVV65_10680</name>
</gene>
<dbReference type="EMBL" id="CP024955">
    <property type="protein sequence ID" value="ATY85328.1"/>
    <property type="molecule type" value="Genomic_DNA"/>
</dbReference>
<evidence type="ECO:0000256" key="8">
    <source>
        <dbReference type="ARBA" id="ARBA00023136"/>
    </source>
</evidence>
<dbReference type="Pfam" id="PF01040">
    <property type="entry name" value="UbiA"/>
    <property type="match status" value="1"/>
</dbReference>
<dbReference type="GO" id="GO:0008412">
    <property type="term" value="F:4-hydroxybenzoate polyprenyltransferase activity"/>
    <property type="evidence" value="ECO:0007669"/>
    <property type="project" value="UniProtKB-EC"/>
</dbReference>